<proteinExistence type="predicted"/>
<dbReference type="Proteomes" id="UP001165293">
    <property type="component" value="Unassembled WGS sequence"/>
</dbReference>
<reference evidence="1" key="1">
    <citation type="submission" date="2021-10" db="EMBL/GenBank/DDBJ databases">
        <authorList>
            <person name="Lyu M."/>
            <person name="Wang X."/>
            <person name="Meng X."/>
            <person name="Xu K."/>
        </authorList>
    </citation>
    <scope>NUCLEOTIDE SEQUENCE</scope>
    <source>
        <strain evidence="1">A6</strain>
    </source>
</reference>
<gene>
    <name evidence="1" type="ORF">LK996_02195</name>
</gene>
<organism evidence="1 2">
    <name type="scientific">Noviluteimonas lactosilytica</name>
    <dbReference type="NCBI Taxonomy" id="2888523"/>
    <lineage>
        <taxon>Bacteria</taxon>
        <taxon>Pseudomonadati</taxon>
        <taxon>Pseudomonadota</taxon>
        <taxon>Gammaproteobacteria</taxon>
        <taxon>Lysobacterales</taxon>
        <taxon>Lysobacteraceae</taxon>
        <taxon>Noviluteimonas</taxon>
    </lineage>
</organism>
<evidence type="ECO:0000313" key="2">
    <source>
        <dbReference type="Proteomes" id="UP001165293"/>
    </source>
</evidence>
<dbReference type="EMBL" id="JAJGAK010000001">
    <property type="protein sequence ID" value="MCC8361895.1"/>
    <property type="molecule type" value="Genomic_DNA"/>
</dbReference>
<sequence length="88" mass="9682">MHAFDPCDVARACRTLRRGRPVRVGRLVLRPDVDHDMIWLRDPLGDVEIAATAIDEAGCLAALQGAVRWSIDGPFVEACELKPATRMA</sequence>
<protein>
    <submittedName>
        <fullName evidence="1">Uncharacterized protein</fullName>
    </submittedName>
</protein>
<dbReference type="RefSeq" id="WP_230525540.1">
    <property type="nucleotide sequence ID" value="NZ_JAJGAK010000001.1"/>
</dbReference>
<keyword evidence="2" id="KW-1185">Reference proteome</keyword>
<evidence type="ECO:0000313" key="1">
    <source>
        <dbReference type="EMBL" id="MCC8361895.1"/>
    </source>
</evidence>
<name>A0ABS8JE61_9GAMM</name>
<accession>A0ABS8JE61</accession>
<comment type="caution">
    <text evidence="1">The sequence shown here is derived from an EMBL/GenBank/DDBJ whole genome shotgun (WGS) entry which is preliminary data.</text>
</comment>